<evidence type="ECO:0000313" key="2">
    <source>
        <dbReference type="Proteomes" id="UP000318571"/>
    </source>
</evidence>
<dbReference type="AlphaFoldDB" id="A0A553N7X1"/>
<reference evidence="1 2" key="1">
    <citation type="journal article" date="2018" name="Nat. Ecol. Evol.">
        <title>Genomic signatures of mitonuclear coevolution across populations of Tigriopus californicus.</title>
        <authorList>
            <person name="Barreto F.S."/>
            <person name="Watson E.T."/>
            <person name="Lima T.G."/>
            <person name="Willett C.S."/>
            <person name="Edmands S."/>
            <person name="Li W."/>
            <person name="Burton R.S."/>
        </authorList>
    </citation>
    <scope>NUCLEOTIDE SEQUENCE [LARGE SCALE GENOMIC DNA]</scope>
    <source>
        <strain evidence="1 2">San Diego</strain>
    </source>
</reference>
<dbReference type="OMA" id="VYHRINH"/>
<dbReference type="PROSITE" id="PS51221">
    <property type="entry name" value="TTL"/>
    <property type="match status" value="1"/>
</dbReference>
<dbReference type="Gene3D" id="3.30.470.20">
    <property type="entry name" value="ATP-grasp fold, B domain"/>
    <property type="match status" value="1"/>
</dbReference>
<gene>
    <name evidence="1" type="ORF">TCAL_09084</name>
</gene>
<dbReference type="Proteomes" id="UP000318571">
    <property type="component" value="Chromosome 8"/>
</dbReference>
<dbReference type="InterPro" id="IPR053317">
    <property type="entry name" value="Tubulin_polyglutamylase"/>
</dbReference>
<organism evidence="1 2">
    <name type="scientific">Tigriopus californicus</name>
    <name type="common">Marine copepod</name>
    <dbReference type="NCBI Taxonomy" id="6832"/>
    <lineage>
        <taxon>Eukaryota</taxon>
        <taxon>Metazoa</taxon>
        <taxon>Ecdysozoa</taxon>
        <taxon>Arthropoda</taxon>
        <taxon>Crustacea</taxon>
        <taxon>Multicrustacea</taxon>
        <taxon>Hexanauplia</taxon>
        <taxon>Copepoda</taxon>
        <taxon>Harpacticoida</taxon>
        <taxon>Harpacticidae</taxon>
        <taxon>Tigriopus</taxon>
    </lineage>
</organism>
<dbReference type="PANTHER" id="PTHR47113:SF1">
    <property type="entry name" value="LD09343P"/>
    <property type="match status" value="1"/>
</dbReference>
<dbReference type="EMBL" id="VCGU01000459">
    <property type="protein sequence ID" value="TRY61542.1"/>
    <property type="molecule type" value="Genomic_DNA"/>
</dbReference>
<protein>
    <recommendedName>
        <fullName evidence="3">Tubulin--tyrosine ligase-like protein 9</fullName>
    </recommendedName>
</protein>
<evidence type="ECO:0008006" key="3">
    <source>
        <dbReference type="Google" id="ProtNLM"/>
    </source>
</evidence>
<sequence>MIKVVFLISLFGNVVLYAIYHQVFHQLYNMGESDFGSTLLNSDKQLLKFVTGIPWTSRSIHFCGPINELSVPLTMAKFLGLRIETQMDKADLIWSYHCKWNEIKSQLRNIHFDQRLNKIPGSDGIVKKAILSTRGYPFVPKGFLLPRDEQAMNIYLQDNPKKKFLRKSSFHGGVSLYNPNGTSVWDDNEILVQELVEDLLLLDGRKFDLTAYVLITSVNPLRVYINKRWLVRMSQVKYLEFESNPWSYSTDSYVVSDHYITNVEISGPLKTLTKAKFPQIVALKSHMNSLGIDAEAKFQKVKDIIVELLMENLPRMREGLRDFPKSGSSTFFQLMRWDFLLDSRGDPHLIEVNGSPYFGCVDSRNIARMNRVFFNALRILDMVPIGPDHSKRERDFVMPIDVTVNPEETNQCLESCHSHPQCKLSFPCMEAIHFDFLSTVMIENQNMGEYERLFPLPVKANSSTEHLQGSHPHLSSEDLFLRDWFKGKCQLDKAFCA</sequence>
<dbReference type="InterPro" id="IPR004344">
    <property type="entry name" value="TTL/TTLL_fam"/>
</dbReference>
<dbReference type="PANTHER" id="PTHR47113">
    <property type="entry name" value="LD09343P"/>
    <property type="match status" value="1"/>
</dbReference>
<dbReference type="SUPFAM" id="SSF56059">
    <property type="entry name" value="Glutathione synthetase ATP-binding domain-like"/>
    <property type="match status" value="1"/>
</dbReference>
<evidence type="ECO:0000313" key="1">
    <source>
        <dbReference type="EMBL" id="TRY61542.1"/>
    </source>
</evidence>
<dbReference type="Pfam" id="PF03133">
    <property type="entry name" value="TTL"/>
    <property type="match status" value="1"/>
</dbReference>
<accession>A0A553N7X1</accession>
<keyword evidence="2" id="KW-1185">Reference proteome</keyword>
<comment type="caution">
    <text evidence="1">The sequence shown here is derived from an EMBL/GenBank/DDBJ whole genome shotgun (WGS) entry which is preliminary data.</text>
</comment>
<proteinExistence type="predicted"/>
<name>A0A553N7X1_TIGCA</name>